<dbReference type="OMA" id="CINCENR"/>
<dbReference type="InterPro" id="IPR001846">
    <property type="entry name" value="VWF_type-D"/>
</dbReference>
<dbReference type="InterPro" id="IPR002919">
    <property type="entry name" value="TIL_dom"/>
</dbReference>
<dbReference type="PROSITE" id="PS50184">
    <property type="entry name" value="VWFC_2"/>
    <property type="match status" value="1"/>
</dbReference>
<dbReference type="SMART" id="SM00214">
    <property type="entry name" value="VWC"/>
    <property type="match status" value="4"/>
</dbReference>
<dbReference type="Pfam" id="PF01826">
    <property type="entry name" value="TIL"/>
    <property type="match status" value="1"/>
</dbReference>
<dbReference type="SMART" id="SM00832">
    <property type="entry name" value="C8"/>
    <property type="match status" value="2"/>
</dbReference>
<dbReference type="KEGG" id="bfo:118413600"/>
<proteinExistence type="predicted"/>
<dbReference type="Gene3D" id="2.10.25.10">
    <property type="entry name" value="Laminin"/>
    <property type="match status" value="2"/>
</dbReference>
<dbReference type="GeneID" id="118413600"/>
<keyword evidence="1" id="KW-0677">Repeat</keyword>
<feature type="domain" description="VWFD" evidence="5">
    <location>
        <begin position="568"/>
        <end position="748"/>
    </location>
</feature>
<evidence type="ECO:0000256" key="3">
    <source>
        <dbReference type="ARBA" id="ARBA00023180"/>
    </source>
</evidence>
<dbReference type="Pfam" id="PF00094">
    <property type="entry name" value="VWD"/>
    <property type="match status" value="1"/>
</dbReference>
<dbReference type="OrthoDB" id="10071893at2759"/>
<accession>A0A9J7KZT4</accession>
<reference evidence="7" key="2">
    <citation type="submission" date="2025-08" db="UniProtKB">
        <authorList>
            <consortium name="RefSeq"/>
        </authorList>
    </citation>
    <scope>IDENTIFICATION</scope>
    <source>
        <strain evidence="7">S238N-H82</strain>
        <tissue evidence="7">Testes</tissue>
    </source>
</reference>
<feature type="domain" description="VWFC" evidence="4">
    <location>
        <begin position="947"/>
        <end position="1020"/>
    </location>
</feature>
<dbReference type="SUPFAM" id="SSF57567">
    <property type="entry name" value="Serine protease inhibitors"/>
    <property type="match status" value="2"/>
</dbReference>
<dbReference type="Pfam" id="PF08742">
    <property type="entry name" value="C8"/>
    <property type="match status" value="2"/>
</dbReference>
<dbReference type="InterPro" id="IPR050780">
    <property type="entry name" value="Mucin_vWF_Thrombospondin_sf"/>
</dbReference>
<dbReference type="AlphaFoldDB" id="A0A9J7KZT4"/>
<name>A0A9J7KZT4_BRAFL</name>
<dbReference type="CDD" id="cd19941">
    <property type="entry name" value="TIL"/>
    <property type="match status" value="2"/>
</dbReference>
<evidence type="ECO:0000313" key="6">
    <source>
        <dbReference type="Proteomes" id="UP000001554"/>
    </source>
</evidence>
<gene>
    <name evidence="7" type="primary">LOC118413600</name>
</gene>
<sequence length="1129" mass="124057">MAQPAPSPCEENKHREVWARGECRVLLNDVFAACHHKIDPQPFYDACVSDSCACDGGGDCHCLCTAVAAYGDMCNLQGVHVRWRTHDFCPTQCEDFNQEDVCEWHYDPCGTACPATCEDCHPTDCDLPCLEGCHPKCKNGTVLHEGRCITPDQCPAHPIVDKTCGPCCNKTAPVDEYGCRYADCVCPTCPAVTLCPKGQAVRSIDECGCEHIRCRYCLHNDTNHNLKDTWMEGKCKRCECTAEVDPITDNYAVSCEMLENCRGNIHCHEYHKAQDQCCGQCIATSCCETNLNGEVTSHPINSTWTLPTDSCHVCTCSSSDAGVFAFCPRMPCVEHYLPSTCPADRIREVPTADGCCIISQAVCPSSSKTCPPNTVATTSQDECGCDVMTCGCQEKPVCSWSPWMNSDTPSKSPPDDDETYEHLRAAGLEFCSQPKDIQCRNSKAPDFPFSTVKQEGVECDVNTGLHCLSSNIPSIWGPGTCYDYAVRVYCCESPQNKSCVDNFGQPRKNGETWYDADNHCKRTLFSCNCGLISMENTLTCPEIQPPTCLNGLPPVSVGDCCPQYTCGCMCRGYGDPHYLNFDGQYFMFQGDGQFVLARPIGTQEFEIVGENGECDPPAGTTTCTNAVIVKYKGHEVSLRPKQKVFINGSEWRLPITYEGMTVATKGIELVLQIPALEVTATYDWLSSQFFIIVPPKLFGNRTEGLCGRCDNLKDECNDCECLHQWKVPNTGPVESSCGKPECASPPCHKCDDSVCQVLTDPVGPFSSCHTIVPVDTYHQACLYDTQHCATECSALSAYASECLRLGVCLDWRGKANNCSLSCGSGAVYKACSCEQTCDSKDIAGQTDCATPTEGCFCEDGLVLHSQTGVCVTPDTCYGCVDEYNMPRRLGECWTPYGNSCQLICCTGHNQLTHQNKTCPPQQHCATGFMTTIVENSCCREVQCSQMDVCVHNNLTYQVGNSWSEGMCETCECTEDIDVDTQFRTISCRRKDCPHVEEACPVGYTLTTSSDRCGCTQVNCTQKQICVHLNIEHQVGTPGMKGSVNSVPVKTQWTLELVFTWCSVWTSQLCAQLWRSPVLLATQRLSCWTSAAVNMSTVHRSLSVCMAISLTKSGQHGLKVPVWNVFAHLR</sequence>
<evidence type="ECO:0000256" key="2">
    <source>
        <dbReference type="ARBA" id="ARBA00023157"/>
    </source>
</evidence>
<dbReference type="RefSeq" id="XP_035673020.1">
    <property type="nucleotide sequence ID" value="XM_035817127.1"/>
</dbReference>
<dbReference type="PANTHER" id="PTHR11339:SF402">
    <property type="entry name" value="VWFD DOMAIN-CONTAINING PROTEIN"/>
    <property type="match status" value="1"/>
</dbReference>
<organism evidence="6 7">
    <name type="scientific">Branchiostoma floridae</name>
    <name type="common">Florida lancelet</name>
    <name type="synonym">Amphioxus</name>
    <dbReference type="NCBI Taxonomy" id="7739"/>
    <lineage>
        <taxon>Eukaryota</taxon>
        <taxon>Metazoa</taxon>
        <taxon>Chordata</taxon>
        <taxon>Cephalochordata</taxon>
        <taxon>Leptocardii</taxon>
        <taxon>Amphioxiformes</taxon>
        <taxon>Branchiostomatidae</taxon>
        <taxon>Branchiostoma</taxon>
    </lineage>
</organism>
<dbReference type="InterPro" id="IPR014853">
    <property type="entry name" value="VWF/SSPO/ZAN-like_Cys-rich_dom"/>
</dbReference>
<keyword evidence="3" id="KW-0325">Glycoprotein</keyword>
<evidence type="ECO:0000259" key="5">
    <source>
        <dbReference type="PROSITE" id="PS51233"/>
    </source>
</evidence>
<dbReference type="PROSITE" id="PS51233">
    <property type="entry name" value="VWFD"/>
    <property type="match status" value="1"/>
</dbReference>
<dbReference type="SMART" id="SM00216">
    <property type="entry name" value="VWD"/>
    <property type="match status" value="1"/>
</dbReference>
<evidence type="ECO:0000313" key="7">
    <source>
        <dbReference type="RefSeq" id="XP_035673020.1"/>
    </source>
</evidence>
<protein>
    <submittedName>
        <fullName evidence="7">Mucin-5AC-like</fullName>
    </submittedName>
</protein>
<evidence type="ECO:0000259" key="4">
    <source>
        <dbReference type="PROSITE" id="PS50184"/>
    </source>
</evidence>
<reference evidence="6" key="1">
    <citation type="journal article" date="2020" name="Nat. Ecol. Evol.">
        <title>Deeply conserved synteny resolves early events in vertebrate evolution.</title>
        <authorList>
            <person name="Simakov O."/>
            <person name="Marletaz F."/>
            <person name="Yue J.X."/>
            <person name="O'Connell B."/>
            <person name="Jenkins J."/>
            <person name="Brandt A."/>
            <person name="Calef R."/>
            <person name="Tung C.H."/>
            <person name="Huang T.K."/>
            <person name="Schmutz J."/>
            <person name="Satoh N."/>
            <person name="Yu J.K."/>
            <person name="Putnam N.H."/>
            <person name="Green R.E."/>
            <person name="Rokhsar D.S."/>
        </authorList>
    </citation>
    <scope>NUCLEOTIDE SEQUENCE [LARGE SCALE GENOMIC DNA]</scope>
    <source>
        <strain evidence="6">S238N-H82</strain>
    </source>
</reference>
<evidence type="ECO:0000256" key="1">
    <source>
        <dbReference type="ARBA" id="ARBA00022737"/>
    </source>
</evidence>
<dbReference type="InterPro" id="IPR001007">
    <property type="entry name" value="VWF_dom"/>
</dbReference>
<dbReference type="InterPro" id="IPR036084">
    <property type="entry name" value="Ser_inhib-like_sf"/>
</dbReference>
<keyword evidence="6" id="KW-1185">Reference proteome</keyword>
<dbReference type="Proteomes" id="UP000001554">
    <property type="component" value="Chromosome 4"/>
</dbReference>
<dbReference type="PANTHER" id="PTHR11339">
    <property type="entry name" value="EXTRACELLULAR MATRIX GLYCOPROTEIN RELATED"/>
    <property type="match status" value="1"/>
</dbReference>
<keyword evidence="2" id="KW-1015">Disulfide bond</keyword>